<gene>
    <name evidence="2" type="ORF">SDC9_30426</name>
</gene>
<accession>A0A644UZU9</accession>
<evidence type="ECO:0000313" key="2">
    <source>
        <dbReference type="EMBL" id="MPL84461.1"/>
    </source>
</evidence>
<sequence length="430" mass="45840">MPKYSRRRHSPPPARAPVSELLDDHRADGITRPEGADQPGLARREIAREAVEGDDRAGRGGVGVVLQDIRLLARFRLAAKHLAADEIVHRLVRLMQPEPAQGGGREPFLRQMAEDMGTDHRQHFLEDLAALLHELHVAPVGEPVGPGAAQEAVVVADVVRELGGAAARADLEAAGLRLVAPLDQRRGRDIAEDEVAVAVTPFEMARGDLGVHHQRTPHRAGADHVGRGLDAEGGRGAGDVHVEGKARGAQKLLDLDRDGGIGTLHVRGGADHQIDLAPLAPGGGQGRGAGLERDLGHDPGFVVAALTQLRIHPRGIENAALVHHMAALDTRGLVDELGRGMVLRHQRARRDLGRVLGVVTVGIGVEGGDQLVVGDGLRRGEDPGSGDRRGEHLVLSKVAAQSFEPRRGSRVRPRSAAPCRHGRRSGWQVP</sequence>
<feature type="compositionally biased region" description="Basic and acidic residues" evidence="1">
    <location>
        <begin position="22"/>
        <end position="35"/>
    </location>
</feature>
<reference evidence="2" key="1">
    <citation type="submission" date="2019-08" db="EMBL/GenBank/DDBJ databases">
        <authorList>
            <person name="Kucharzyk K."/>
            <person name="Murdoch R.W."/>
            <person name="Higgins S."/>
            <person name="Loffler F."/>
        </authorList>
    </citation>
    <scope>NUCLEOTIDE SEQUENCE</scope>
</reference>
<feature type="compositionally biased region" description="Basic residues" evidence="1">
    <location>
        <begin position="1"/>
        <end position="10"/>
    </location>
</feature>
<feature type="region of interest" description="Disordered" evidence="1">
    <location>
        <begin position="1"/>
        <end position="41"/>
    </location>
</feature>
<dbReference type="EMBL" id="VSSQ01000190">
    <property type="protein sequence ID" value="MPL84461.1"/>
    <property type="molecule type" value="Genomic_DNA"/>
</dbReference>
<evidence type="ECO:0000256" key="1">
    <source>
        <dbReference type="SAM" id="MobiDB-lite"/>
    </source>
</evidence>
<comment type="caution">
    <text evidence="2">The sequence shown here is derived from an EMBL/GenBank/DDBJ whole genome shotgun (WGS) entry which is preliminary data.</text>
</comment>
<protein>
    <submittedName>
        <fullName evidence="2">Uncharacterized protein</fullName>
    </submittedName>
</protein>
<proteinExistence type="predicted"/>
<organism evidence="2">
    <name type="scientific">bioreactor metagenome</name>
    <dbReference type="NCBI Taxonomy" id="1076179"/>
    <lineage>
        <taxon>unclassified sequences</taxon>
        <taxon>metagenomes</taxon>
        <taxon>ecological metagenomes</taxon>
    </lineage>
</organism>
<feature type="region of interest" description="Disordered" evidence="1">
    <location>
        <begin position="402"/>
        <end position="430"/>
    </location>
</feature>
<dbReference type="AlphaFoldDB" id="A0A644UZU9"/>
<name>A0A644UZU9_9ZZZZ</name>